<dbReference type="AlphaFoldDB" id="A0A7W6PZT5"/>
<evidence type="ECO:0000313" key="2">
    <source>
        <dbReference type="EMBL" id="MBB4151752.1"/>
    </source>
</evidence>
<protein>
    <recommendedName>
        <fullName evidence="1">Ribbon-helix-helix protein CopG domain-containing protein</fullName>
    </recommendedName>
</protein>
<accession>A0A7W6PZT5</accession>
<organism evidence="2 3">
    <name type="scientific">Sphingobium scionense</name>
    <dbReference type="NCBI Taxonomy" id="1404341"/>
    <lineage>
        <taxon>Bacteria</taxon>
        <taxon>Pseudomonadati</taxon>
        <taxon>Pseudomonadota</taxon>
        <taxon>Alphaproteobacteria</taxon>
        <taxon>Sphingomonadales</taxon>
        <taxon>Sphingomonadaceae</taxon>
        <taxon>Sphingobium</taxon>
    </lineage>
</organism>
<feature type="domain" description="Ribbon-helix-helix protein CopG" evidence="1">
    <location>
        <begin position="19"/>
        <end position="57"/>
    </location>
</feature>
<dbReference type="Proteomes" id="UP000590524">
    <property type="component" value="Unassembled WGS sequence"/>
</dbReference>
<dbReference type="Pfam" id="PF01402">
    <property type="entry name" value="RHH_1"/>
    <property type="match status" value="1"/>
</dbReference>
<dbReference type="EMBL" id="JACIEU010000047">
    <property type="protein sequence ID" value="MBB4151752.1"/>
    <property type="molecule type" value="Genomic_DNA"/>
</dbReference>
<evidence type="ECO:0000313" key="3">
    <source>
        <dbReference type="Proteomes" id="UP000590524"/>
    </source>
</evidence>
<gene>
    <name evidence="2" type="ORF">GGQ90_005566</name>
</gene>
<dbReference type="RefSeq" id="WP_081643412.1">
    <property type="nucleotide sequence ID" value="NZ_JACIEU010000047.1"/>
</dbReference>
<comment type="caution">
    <text evidence="2">The sequence shown here is derived from an EMBL/GenBank/DDBJ whole genome shotgun (WGS) entry which is preliminary data.</text>
</comment>
<name>A0A7W6PZT5_9SPHN</name>
<dbReference type="GO" id="GO:0006355">
    <property type="term" value="P:regulation of DNA-templated transcription"/>
    <property type="evidence" value="ECO:0007669"/>
    <property type="project" value="InterPro"/>
</dbReference>
<sequence>MQGAALCGKVRQLMPSKNRITVNLSEDEYAAFDRLAARSKVSKAWLGRHAISSLIERTDGDEQQLPLPLTGLKRRGSR</sequence>
<dbReference type="Gene3D" id="1.10.1220.10">
    <property type="entry name" value="Met repressor-like"/>
    <property type="match status" value="1"/>
</dbReference>
<proteinExistence type="predicted"/>
<reference evidence="2 3" key="1">
    <citation type="submission" date="2020-08" db="EMBL/GenBank/DDBJ databases">
        <title>Genomic Encyclopedia of Type Strains, Phase IV (KMG-IV): sequencing the most valuable type-strain genomes for metagenomic binning, comparative biology and taxonomic classification.</title>
        <authorList>
            <person name="Goeker M."/>
        </authorList>
    </citation>
    <scope>NUCLEOTIDE SEQUENCE [LARGE SCALE GENOMIC DNA]</scope>
    <source>
        <strain evidence="2 3">DSM 19371</strain>
    </source>
</reference>
<keyword evidence="3" id="KW-1185">Reference proteome</keyword>
<evidence type="ECO:0000259" key="1">
    <source>
        <dbReference type="Pfam" id="PF01402"/>
    </source>
</evidence>
<dbReference type="CDD" id="cd21631">
    <property type="entry name" value="RHH_CopG_NikR-like"/>
    <property type="match status" value="1"/>
</dbReference>
<dbReference type="InterPro" id="IPR002145">
    <property type="entry name" value="CopG"/>
</dbReference>
<dbReference type="InterPro" id="IPR013321">
    <property type="entry name" value="Arc_rbn_hlx_hlx"/>
</dbReference>